<organism evidence="1 2">
    <name type="scientific">Bacillus cereus</name>
    <dbReference type="NCBI Taxonomy" id="1396"/>
    <lineage>
        <taxon>Bacteria</taxon>
        <taxon>Bacillati</taxon>
        <taxon>Bacillota</taxon>
        <taxon>Bacilli</taxon>
        <taxon>Bacillales</taxon>
        <taxon>Bacillaceae</taxon>
        <taxon>Bacillus</taxon>
        <taxon>Bacillus cereus group</taxon>
    </lineage>
</organism>
<comment type="caution">
    <text evidence="1">The sequence shown here is derived from an EMBL/GenBank/DDBJ whole genome shotgun (WGS) entry which is preliminary data.</text>
</comment>
<evidence type="ECO:0000313" key="2">
    <source>
        <dbReference type="Proteomes" id="UP000224413"/>
    </source>
</evidence>
<dbReference type="Proteomes" id="UP000224413">
    <property type="component" value="Unassembled WGS sequence"/>
</dbReference>
<accession>A0A9X7A1W6</accession>
<protein>
    <submittedName>
        <fullName evidence="1">Uncharacterized protein</fullName>
    </submittedName>
</protein>
<evidence type="ECO:0000313" key="1">
    <source>
        <dbReference type="EMBL" id="PFK27584.1"/>
    </source>
</evidence>
<reference evidence="1 2" key="1">
    <citation type="submission" date="2017-09" db="EMBL/GenBank/DDBJ databases">
        <title>Large-scale bioinformatics analysis of Bacillus genomes uncovers conserved roles of natural products in bacterial physiology.</title>
        <authorList>
            <consortium name="Agbiome Team Llc"/>
            <person name="Bleich R.M."/>
            <person name="Grubbs K.J."/>
            <person name="Santa Maria K.C."/>
            <person name="Allen S.E."/>
            <person name="Farag S."/>
            <person name="Shank E.A."/>
            <person name="Bowers A."/>
        </authorList>
    </citation>
    <scope>NUCLEOTIDE SEQUENCE [LARGE SCALE GENOMIC DNA]</scope>
    <source>
        <strain evidence="1 2">AFS083741</strain>
    </source>
</reference>
<sequence>MITMKKRSGEVIQDLRHFLTKVQIGFDFSNFKYYQMFCNVLEATGTPYHLQVNELEKNMIVIKMM</sequence>
<dbReference type="AlphaFoldDB" id="A0A9X7A1W6"/>
<name>A0A9X7A1W6_BACCE</name>
<proteinExistence type="predicted"/>
<gene>
    <name evidence="1" type="ORF">COI98_01780</name>
</gene>
<dbReference type="EMBL" id="NUWJ01000023">
    <property type="protein sequence ID" value="PFK27584.1"/>
    <property type="molecule type" value="Genomic_DNA"/>
</dbReference>